<protein>
    <submittedName>
        <fullName evidence="4">Glycosyltransferase</fullName>
    </submittedName>
</protein>
<dbReference type="CDD" id="cd03801">
    <property type="entry name" value="GT4_PimA-like"/>
    <property type="match status" value="1"/>
</dbReference>
<evidence type="ECO:0000313" key="4">
    <source>
        <dbReference type="EMBL" id="KAB7739004.1"/>
    </source>
</evidence>
<sequence>MSQQALEREDAAEALIEPAPAAEHRDKHSRLAAIAGDRPLRILLPSYRSNPTTGGQGVYMRHISKALADMGHQIDVISGPPYPELDPRVKLIKLPSLDLYANPHPIKSLRPWMFAWPIDLYEWFAHATGGFSEPYTFCERMARYVRGTVQDYDICHDNQTLGWGLLKLRDMGLPIVGTIHHPITMDRRIDIEHAKTLTLKILKRRWYSFLNMQIKVARELDPLIVVSESTRRDIVSEFGVKPERTRLVLHGIDHIQFRPMPHIKRRDDLIVACASADVPLKGLIYLIRAYAELLKTRPDLKLKVIGRLREGNTSDELRAFGIMDKVEFVGGITDEQITEIYAEATIAISPSVYEGFGFPCGEAMSCGTPVIATTGGSLPEVVGDAGLVVPHSNPPALAQAIATLLDDPELRARLGAAGRERILRNFKWERAAREVTEIYRQTIADADRRSERARA</sequence>
<dbReference type="SUPFAM" id="SSF53756">
    <property type="entry name" value="UDP-Glycosyltransferase/glycogen phosphorylase"/>
    <property type="match status" value="1"/>
</dbReference>
<dbReference type="InterPro" id="IPR001296">
    <property type="entry name" value="Glyco_trans_1"/>
</dbReference>
<dbReference type="GO" id="GO:0009103">
    <property type="term" value="P:lipopolysaccharide biosynthetic process"/>
    <property type="evidence" value="ECO:0007669"/>
    <property type="project" value="TreeGrafter"/>
</dbReference>
<evidence type="ECO:0000259" key="2">
    <source>
        <dbReference type="Pfam" id="PF00534"/>
    </source>
</evidence>
<dbReference type="InterPro" id="IPR028098">
    <property type="entry name" value="Glyco_trans_4-like_N"/>
</dbReference>
<proteinExistence type="predicted"/>
<keyword evidence="5" id="KW-1185">Reference proteome</keyword>
<evidence type="ECO:0000313" key="5">
    <source>
        <dbReference type="Proteomes" id="UP000468901"/>
    </source>
</evidence>
<dbReference type="GO" id="GO:0016757">
    <property type="term" value="F:glycosyltransferase activity"/>
    <property type="evidence" value="ECO:0007669"/>
    <property type="project" value="InterPro"/>
</dbReference>
<reference evidence="4 5" key="1">
    <citation type="submission" date="2019-09" db="EMBL/GenBank/DDBJ databases">
        <title>Parvibaculum sedimenti sp. nov., isolated from sediment.</title>
        <authorList>
            <person name="Wang Y."/>
        </authorList>
    </citation>
    <scope>NUCLEOTIDE SEQUENCE [LARGE SCALE GENOMIC DNA]</scope>
    <source>
        <strain evidence="4 5">HXT-9</strain>
    </source>
</reference>
<dbReference type="RefSeq" id="WP_152217095.1">
    <property type="nucleotide sequence ID" value="NZ_JBAQYD010000342.1"/>
</dbReference>
<dbReference type="Pfam" id="PF00534">
    <property type="entry name" value="Glycos_transf_1"/>
    <property type="match status" value="1"/>
</dbReference>
<keyword evidence="1 4" id="KW-0808">Transferase</keyword>
<dbReference type="EMBL" id="WESC01000014">
    <property type="protein sequence ID" value="KAB7739004.1"/>
    <property type="molecule type" value="Genomic_DNA"/>
</dbReference>
<dbReference type="Pfam" id="PF13439">
    <property type="entry name" value="Glyco_transf_4"/>
    <property type="match status" value="1"/>
</dbReference>
<evidence type="ECO:0000256" key="1">
    <source>
        <dbReference type="ARBA" id="ARBA00022679"/>
    </source>
</evidence>
<gene>
    <name evidence="4" type="ORF">F2P47_14495</name>
</gene>
<dbReference type="AlphaFoldDB" id="A0A6N6VE92"/>
<accession>A0A6N6VE92</accession>
<evidence type="ECO:0000259" key="3">
    <source>
        <dbReference type="Pfam" id="PF13439"/>
    </source>
</evidence>
<dbReference type="Proteomes" id="UP000468901">
    <property type="component" value="Unassembled WGS sequence"/>
</dbReference>
<name>A0A6N6VE92_9HYPH</name>
<dbReference type="PANTHER" id="PTHR46401">
    <property type="entry name" value="GLYCOSYLTRANSFERASE WBBK-RELATED"/>
    <property type="match status" value="1"/>
</dbReference>
<feature type="domain" description="Glycosyltransferase subfamily 4-like N-terminal" evidence="3">
    <location>
        <begin position="54"/>
        <end position="254"/>
    </location>
</feature>
<dbReference type="Gene3D" id="3.40.50.2000">
    <property type="entry name" value="Glycogen Phosphorylase B"/>
    <property type="match status" value="2"/>
</dbReference>
<comment type="caution">
    <text evidence="4">The sequence shown here is derived from an EMBL/GenBank/DDBJ whole genome shotgun (WGS) entry which is preliminary data.</text>
</comment>
<organism evidence="4 5">
    <name type="scientific">Parvibaculum sedimenti</name>
    <dbReference type="NCBI Taxonomy" id="2608632"/>
    <lineage>
        <taxon>Bacteria</taxon>
        <taxon>Pseudomonadati</taxon>
        <taxon>Pseudomonadota</taxon>
        <taxon>Alphaproteobacteria</taxon>
        <taxon>Hyphomicrobiales</taxon>
        <taxon>Parvibaculaceae</taxon>
        <taxon>Parvibaculum</taxon>
    </lineage>
</organism>
<feature type="domain" description="Glycosyl transferase family 1" evidence="2">
    <location>
        <begin position="264"/>
        <end position="421"/>
    </location>
</feature>
<dbReference type="PANTHER" id="PTHR46401:SF2">
    <property type="entry name" value="GLYCOSYLTRANSFERASE WBBK-RELATED"/>
    <property type="match status" value="1"/>
</dbReference>